<feature type="region of interest" description="Disordered" evidence="1">
    <location>
        <begin position="1"/>
        <end position="23"/>
    </location>
</feature>
<evidence type="ECO:0000256" key="1">
    <source>
        <dbReference type="SAM" id="MobiDB-lite"/>
    </source>
</evidence>
<keyword evidence="2" id="KW-0689">Ribosomal protein</keyword>
<dbReference type="OrthoDB" id="10251727at2759"/>
<dbReference type="InterPro" id="IPR050257">
    <property type="entry name" value="eL8/uL1-like"/>
</dbReference>
<dbReference type="EMBL" id="ML994170">
    <property type="protein sequence ID" value="KAF2198116.1"/>
    <property type="molecule type" value="Genomic_DNA"/>
</dbReference>
<dbReference type="InterPro" id="IPR028364">
    <property type="entry name" value="Ribosomal_uL1/biogenesis"/>
</dbReference>
<feature type="compositionally biased region" description="Polar residues" evidence="1">
    <location>
        <begin position="383"/>
        <end position="396"/>
    </location>
</feature>
<dbReference type="GO" id="GO:0005840">
    <property type="term" value="C:ribosome"/>
    <property type="evidence" value="ECO:0007669"/>
    <property type="project" value="UniProtKB-KW"/>
</dbReference>
<feature type="compositionally biased region" description="Basic and acidic residues" evidence="1">
    <location>
        <begin position="314"/>
        <end position="333"/>
    </location>
</feature>
<feature type="compositionally biased region" description="Acidic residues" evidence="1">
    <location>
        <begin position="334"/>
        <end position="344"/>
    </location>
</feature>
<sequence length="396" mass="44065">MAKTEKSETRLTTKVQTGSPYQLEKSQITKATTALLTHIKKRTAEKEQKSGKKNLLADADAEEESELKAVPVWLTVGTKKHIHDQARLKPSKIALPHPIQNPDSKICLITVDPQRAYKNLKADPAFPAHIASKIGRVIGLKKLKTKYKTYETKRQLFAEYDLFLCDERIASALPSVLGKVFYGGNTKRPIPVDLTAGTKKPESTEKPKNKEEKDVRIGTPQAVGREIENALNSTLVNMTSSANTAIKVGNTAMSSQDIVENVEAVVAKVTEKFIPKGWRGVRSLHIKGPNTMALPIWLADELWAEDEDVLEEKWKPAAKNGEPHVSEKKRKWEEWEDELLDDDEKNERRAAKAKGKKPKAIEGGAETKKSVSSRKNRRKLKQSALSSVQTPPIASS</sequence>
<dbReference type="Gene3D" id="3.40.50.790">
    <property type="match status" value="1"/>
</dbReference>
<organism evidence="2 3">
    <name type="scientific">Delitschia confertaspora ATCC 74209</name>
    <dbReference type="NCBI Taxonomy" id="1513339"/>
    <lineage>
        <taxon>Eukaryota</taxon>
        <taxon>Fungi</taxon>
        <taxon>Dikarya</taxon>
        <taxon>Ascomycota</taxon>
        <taxon>Pezizomycotina</taxon>
        <taxon>Dothideomycetes</taxon>
        <taxon>Pleosporomycetidae</taxon>
        <taxon>Pleosporales</taxon>
        <taxon>Delitschiaceae</taxon>
        <taxon>Delitschia</taxon>
    </lineage>
</organism>
<feature type="compositionally biased region" description="Basic residues" evidence="1">
    <location>
        <begin position="371"/>
        <end position="381"/>
    </location>
</feature>
<reference evidence="2" key="1">
    <citation type="journal article" date="2020" name="Stud. Mycol.">
        <title>101 Dothideomycetes genomes: a test case for predicting lifestyles and emergence of pathogens.</title>
        <authorList>
            <person name="Haridas S."/>
            <person name="Albert R."/>
            <person name="Binder M."/>
            <person name="Bloem J."/>
            <person name="Labutti K."/>
            <person name="Salamov A."/>
            <person name="Andreopoulos B."/>
            <person name="Baker S."/>
            <person name="Barry K."/>
            <person name="Bills G."/>
            <person name="Bluhm B."/>
            <person name="Cannon C."/>
            <person name="Castanera R."/>
            <person name="Culley D."/>
            <person name="Daum C."/>
            <person name="Ezra D."/>
            <person name="Gonzalez J."/>
            <person name="Henrissat B."/>
            <person name="Kuo A."/>
            <person name="Liang C."/>
            <person name="Lipzen A."/>
            <person name="Lutzoni F."/>
            <person name="Magnuson J."/>
            <person name="Mondo S."/>
            <person name="Nolan M."/>
            <person name="Ohm R."/>
            <person name="Pangilinan J."/>
            <person name="Park H.-J."/>
            <person name="Ramirez L."/>
            <person name="Alfaro M."/>
            <person name="Sun H."/>
            <person name="Tritt A."/>
            <person name="Yoshinaga Y."/>
            <person name="Zwiers L.-H."/>
            <person name="Turgeon B."/>
            <person name="Goodwin S."/>
            <person name="Spatafora J."/>
            <person name="Crous P."/>
            <person name="Grigoriev I."/>
        </authorList>
    </citation>
    <scope>NUCLEOTIDE SEQUENCE</scope>
    <source>
        <strain evidence="2">ATCC 74209</strain>
    </source>
</reference>
<dbReference type="Proteomes" id="UP000799536">
    <property type="component" value="Unassembled WGS sequence"/>
</dbReference>
<feature type="region of interest" description="Disordered" evidence="1">
    <location>
        <begin position="191"/>
        <end position="215"/>
    </location>
</feature>
<dbReference type="InterPro" id="IPR016095">
    <property type="entry name" value="Ribosomal_uL1_3-a/b-sand"/>
</dbReference>
<accession>A0A9P4JHJ3</accession>
<dbReference type="Pfam" id="PF00687">
    <property type="entry name" value="Ribosomal_L1"/>
    <property type="match status" value="1"/>
</dbReference>
<comment type="caution">
    <text evidence="2">The sequence shown here is derived from an EMBL/GenBank/DDBJ whole genome shotgun (WGS) entry which is preliminary data.</text>
</comment>
<dbReference type="GO" id="GO:0003723">
    <property type="term" value="F:RNA binding"/>
    <property type="evidence" value="ECO:0007669"/>
    <property type="project" value="InterPro"/>
</dbReference>
<evidence type="ECO:0000313" key="3">
    <source>
        <dbReference type="Proteomes" id="UP000799536"/>
    </source>
</evidence>
<name>A0A9P4JHJ3_9PLEO</name>
<keyword evidence="2" id="KW-0687">Ribonucleoprotein</keyword>
<feature type="region of interest" description="Disordered" evidence="1">
    <location>
        <begin position="314"/>
        <end position="396"/>
    </location>
</feature>
<feature type="compositionally biased region" description="Basic and acidic residues" evidence="1">
    <location>
        <begin position="199"/>
        <end position="215"/>
    </location>
</feature>
<evidence type="ECO:0000313" key="2">
    <source>
        <dbReference type="EMBL" id="KAF2198116.1"/>
    </source>
</evidence>
<keyword evidence="3" id="KW-1185">Reference proteome</keyword>
<feature type="compositionally biased region" description="Basic and acidic residues" evidence="1">
    <location>
        <begin position="1"/>
        <end position="11"/>
    </location>
</feature>
<gene>
    <name evidence="2" type="ORF">GQ43DRAFT_423195</name>
</gene>
<feature type="compositionally biased region" description="Polar residues" evidence="1">
    <location>
        <begin position="12"/>
        <end position="23"/>
    </location>
</feature>
<proteinExistence type="predicted"/>
<dbReference type="PANTHER" id="PTHR23105">
    <property type="entry name" value="RIBOSOMAL PROTEIN L7AE FAMILY MEMBER"/>
    <property type="match status" value="1"/>
</dbReference>
<dbReference type="AlphaFoldDB" id="A0A9P4JHJ3"/>
<dbReference type="Gene3D" id="3.30.190.20">
    <property type="match status" value="1"/>
</dbReference>
<dbReference type="CDD" id="cd00403">
    <property type="entry name" value="Ribosomal_L1"/>
    <property type="match status" value="1"/>
</dbReference>
<protein>
    <submittedName>
        <fullName evidence="2">Ribosomal protein L1</fullName>
    </submittedName>
</protein>
<dbReference type="InterPro" id="IPR023674">
    <property type="entry name" value="Ribosomal_uL1-like"/>
</dbReference>
<dbReference type="SUPFAM" id="SSF56808">
    <property type="entry name" value="Ribosomal protein L1"/>
    <property type="match status" value="1"/>
</dbReference>